<gene>
    <name evidence="3" type="ORF">EQG79_14645</name>
</gene>
<organism evidence="3 4">
    <name type="scientific">Spirosoma sordidisoli</name>
    <dbReference type="NCBI Taxonomy" id="2502893"/>
    <lineage>
        <taxon>Bacteria</taxon>
        <taxon>Pseudomonadati</taxon>
        <taxon>Bacteroidota</taxon>
        <taxon>Cytophagia</taxon>
        <taxon>Cytophagales</taxon>
        <taxon>Cytophagaceae</taxon>
        <taxon>Spirosoma</taxon>
    </lineage>
</organism>
<keyword evidence="4" id="KW-1185">Reference proteome</keyword>
<feature type="coiled-coil region" evidence="1">
    <location>
        <begin position="837"/>
        <end position="864"/>
    </location>
</feature>
<feature type="region of interest" description="Disordered" evidence="2">
    <location>
        <begin position="697"/>
        <end position="732"/>
    </location>
</feature>
<comment type="caution">
    <text evidence="3">The sequence shown here is derived from an EMBL/GenBank/DDBJ whole genome shotgun (WGS) entry which is preliminary data.</text>
</comment>
<evidence type="ECO:0000313" key="4">
    <source>
        <dbReference type="Proteomes" id="UP000290407"/>
    </source>
</evidence>
<dbReference type="RefSeq" id="WP_129602166.1">
    <property type="nucleotide sequence ID" value="NZ_SBLB01000003.1"/>
</dbReference>
<proteinExistence type="predicted"/>
<evidence type="ECO:0000256" key="1">
    <source>
        <dbReference type="SAM" id="Coils"/>
    </source>
</evidence>
<evidence type="ECO:0008006" key="5">
    <source>
        <dbReference type="Google" id="ProtNLM"/>
    </source>
</evidence>
<feature type="region of interest" description="Disordered" evidence="2">
    <location>
        <begin position="1086"/>
        <end position="1105"/>
    </location>
</feature>
<accession>A0A4Q2USM3</accession>
<keyword evidence="1" id="KW-0175">Coiled coil</keyword>
<feature type="compositionally biased region" description="Basic and acidic residues" evidence="2">
    <location>
        <begin position="714"/>
        <end position="732"/>
    </location>
</feature>
<name>A0A4Q2USM3_9BACT</name>
<dbReference type="Proteomes" id="UP000290407">
    <property type="component" value="Unassembled WGS sequence"/>
</dbReference>
<reference evidence="3 4" key="1">
    <citation type="submission" date="2019-01" db="EMBL/GenBank/DDBJ databases">
        <title>Spirosoma flava sp. nov., a propanil-degrading bacterium isolated from herbicide-contaminated soil.</title>
        <authorList>
            <person name="Zhang L."/>
            <person name="Jiang J.-D."/>
        </authorList>
    </citation>
    <scope>NUCLEOTIDE SEQUENCE [LARGE SCALE GENOMIC DNA]</scope>
    <source>
        <strain evidence="3 4">TY50</strain>
    </source>
</reference>
<protein>
    <recommendedName>
        <fullName evidence="5">Phage tail tape measure protein</fullName>
    </recommendedName>
</protein>
<dbReference type="AlphaFoldDB" id="A0A4Q2USM3"/>
<evidence type="ECO:0000313" key="3">
    <source>
        <dbReference type="EMBL" id="RYC69829.1"/>
    </source>
</evidence>
<dbReference type="EMBL" id="SBLB01000003">
    <property type="protein sequence ID" value="RYC69829.1"/>
    <property type="molecule type" value="Genomic_DNA"/>
</dbReference>
<sequence>MAKTQTERAVIDLVINGQQAKTNLKEITLEVTRQRSALLKLKEADNPEFYKAKLAEYHKMLAAQKQMRQRIDDTTTAWGRFKKEMAQVAVGVVGGNAITAALQSLVALIPSTIDRTLKLKDTFADIEKATNLSAAGVQKLNQELKAIDTRTTNQELREIAIAGGQLGVPNAELVEFVENVDQAVVALGDEFSGGVDEVAKSLGGIGKLFAETRNLPAGQVINDVGSALNELGAAGSATSAVVAEFTTRMGQLGALAPKLAETMGLGAALQELGLSAEIASSGLTGLMLTAANRSELFAQHLGLSKVALEQLINTSPNEFLMTLARSFEGMAPAAVAQRLKELKVESQESIKVMSLLADQTGFVKEKQDLAAKAMAEGTSLTEEFTKKNHQLARDLKELNEWFNSLLTSEALQQFLVSALHNLVLFTRALPQAGAFLSGMKDYFYGLMLATVAYYGATLKATAATVAHTTAELYRRAAYELGFRWLVITETATKAYALTTQVLTGQITLQTAAVTLARTAWTAFNAILIANPIGVVLTGLAALAYAVKTYSDNTEQALRLEREKLRLQRDMTLLTEVQTRTLDKLNEQLQDYTAMSQAERAEYVKNVAIARLDLEARLSRMKARAKEMEMLALEPSLWQKLWAVIKAGGNMAAVPKNLMEQGLANVLAVRQQFEGGISGLTNELKQYDTILNQIQRYERPAPGRDGGASTTIVSEDDRRAAASKQKADAKRDADELEKLLGDSRQRIAEGEASDYEREVAAFAEKYTRMYELAKDHQDKIDEIQRLSLVEFAEIERRRQELLDESARRQAERDNKLGYTAALGEAEQTRAGDQTRIGLDLATKKIGEAEARQLELESEQRFLEQKLLLQQTFAQEVTDTQRQLTENWNAQVHLRAQTEYDAAERMKQAEWALADAKRDAYLQGTTLLKAFLKEGTRAYKVALAAQKAFAIAQVIIDMQRQIVGLAASPSVMAMPPGVREAYLAKSILTAKIQAGSAIAAIAAQGATEIAAKADGGYTGLEELYPGSAGPAGFTDGPTLFNMGRRSYIAGEAGREFVISNRALQHPVVADFARMLDAMQRTGNYAALSPTQGAIPPAADNSRGSRDHQGLDLSALVAELQTLRQDINNLSSRPVELNYHLFKQETELIDYIKASNKL</sequence>
<feature type="coiled-coil region" evidence="1">
    <location>
        <begin position="549"/>
        <end position="630"/>
    </location>
</feature>
<evidence type="ECO:0000256" key="2">
    <source>
        <dbReference type="SAM" id="MobiDB-lite"/>
    </source>
</evidence>